<dbReference type="SFLD" id="SFLDG01067">
    <property type="entry name" value="SPASM/twitch_domain_containing"/>
    <property type="match status" value="1"/>
</dbReference>
<sequence>MLNLMIEPTNRCTLRCPTCFSHQDGRNKRDMGIKEFKRIIDANANLIKTLSLYNYGEPFVNNNLMEMVFYAKNKGIHYVKVATNGMHLTKPKIKKILNSGLDYLSISLDGAIKETYDKFRIGGRFQRVVSNIHNLARAKKAAGSNLSIEVQFIIMRHNEHEIADIANLAMNLGVDFLRLKTVLIKKHKWKYLLPVYPQHSRYIQKRGSNKCLKPLKELVINSDGTVIPCCYIVGKDIKKFKIGNIFNVSLQEILNTNKYREFIKKCTIEKSSLSCCVNCNEGSRDLNHRLIKLFI</sequence>
<dbReference type="Proteomes" id="UP000229641">
    <property type="component" value="Unassembled WGS sequence"/>
</dbReference>
<comment type="caution">
    <text evidence="8">The sequence shown here is derived from an EMBL/GenBank/DDBJ whole genome shotgun (WGS) entry which is preliminary data.</text>
</comment>
<feature type="domain" description="Radical SAM core" evidence="7">
    <location>
        <begin position="1"/>
        <end position="221"/>
    </location>
</feature>
<organism evidence="8 9">
    <name type="scientific">Candidatus Ghiorseimicrobium undicola</name>
    <dbReference type="NCBI Taxonomy" id="1974746"/>
    <lineage>
        <taxon>Bacteria</taxon>
        <taxon>Pseudomonadati</taxon>
        <taxon>Candidatus Omnitrophota</taxon>
        <taxon>Candidatus Ghiorseimicrobium</taxon>
    </lineage>
</organism>
<dbReference type="PROSITE" id="PS51918">
    <property type="entry name" value="RADICAL_SAM"/>
    <property type="match status" value="1"/>
</dbReference>
<dbReference type="InterPro" id="IPR013785">
    <property type="entry name" value="Aldolase_TIM"/>
</dbReference>
<keyword evidence="3" id="KW-0949">S-adenosyl-L-methionine</keyword>
<gene>
    <name evidence="8" type="ORF">COV72_06735</name>
</gene>
<comment type="cofactor">
    <cofactor evidence="1">
        <name>[4Fe-4S] cluster</name>
        <dbReference type="ChEBI" id="CHEBI:49883"/>
    </cofactor>
</comment>
<evidence type="ECO:0000256" key="1">
    <source>
        <dbReference type="ARBA" id="ARBA00001966"/>
    </source>
</evidence>
<dbReference type="GO" id="GO:0003824">
    <property type="term" value="F:catalytic activity"/>
    <property type="evidence" value="ECO:0007669"/>
    <property type="project" value="InterPro"/>
</dbReference>
<accession>A0A2H0LWF4</accession>
<dbReference type="AlphaFoldDB" id="A0A2H0LWF4"/>
<protein>
    <recommendedName>
        <fullName evidence="7">Radical SAM core domain-containing protein</fullName>
    </recommendedName>
</protein>
<dbReference type="PANTHER" id="PTHR11228">
    <property type="entry name" value="RADICAL SAM DOMAIN PROTEIN"/>
    <property type="match status" value="1"/>
</dbReference>
<dbReference type="InterPro" id="IPR058240">
    <property type="entry name" value="rSAM_sf"/>
</dbReference>
<dbReference type="Pfam" id="PF04055">
    <property type="entry name" value="Radical_SAM"/>
    <property type="match status" value="1"/>
</dbReference>
<evidence type="ECO:0000259" key="7">
    <source>
        <dbReference type="PROSITE" id="PS51918"/>
    </source>
</evidence>
<keyword evidence="5" id="KW-0408">Iron</keyword>
<dbReference type="CDD" id="cd21109">
    <property type="entry name" value="SPASM"/>
    <property type="match status" value="1"/>
</dbReference>
<dbReference type="InterPro" id="IPR007197">
    <property type="entry name" value="rSAM"/>
</dbReference>
<dbReference type="GO" id="GO:0046872">
    <property type="term" value="F:metal ion binding"/>
    <property type="evidence" value="ECO:0007669"/>
    <property type="project" value="UniProtKB-KW"/>
</dbReference>
<dbReference type="InterPro" id="IPR023885">
    <property type="entry name" value="4Fe4S-binding_SPASM_dom"/>
</dbReference>
<keyword evidence="2" id="KW-0004">4Fe-4S</keyword>
<reference evidence="8 9" key="1">
    <citation type="submission" date="2017-09" db="EMBL/GenBank/DDBJ databases">
        <title>Depth-based differentiation of microbial function through sediment-hosted aquifers and enrichment of novel symbionts in the deep terrestrial subsurface.</title>
        <authorList>
            <person name="Probst A.J."/>
            <person name="Ladd B."/>
            <person name="Jarett J.K."/>
            <person name="Geller-Mcgrath D.E."/>
            <person name="Sieber C.M."/>
            <person name="Emerson J.B."/>
            <person name="Anantharaman K."/>
            <person name="Thomas B.C."/>
            <person name="Malmstrom R."/>
            <person name="Stieglmeier M."/>
            <person name="Klingl A."/>
            <person name="Woyke T."/>
            <person name="Ryan C.M."/>
            <person name="Banfield J.F."/>
        </authorList>
    </citation>
    <scope>NUCLEOTIDE SEQUENCE [LARGE SCALE GENOMIC DNA]</scope>
    <source>
        <strain evidence="8">CG11_big_fil_rev_8_21_14_0_20_42_13</strain>
    </source>
</reference>
<keyword evidence="6" id="KW-0411">Iron-sulfur</keyword>
<dbReference type="EMBL" id="PCWA01000089">
    <property type="protein sequence ID" value="PIQ88753.1"/>
    <property type="molecule type" value="Genomic_DNA"/>
</dbReference>
<evidence type="ECO:0000313" key="9">
    <source>
        <dbReference type="Proteomes" id="UP000229641"/>
    </source>
</evidence>
<dbReference type="SFLD" id="SFLDG01387">
    <property type="entry name" value="BtrN-like_SPASM_domain_contain"/>
    <property type="match status" value="1"/>
</dbReference>
<evidence type="ECO:0000256" key="5">
    <source>
        <dbReference type="ARBA" id="ARBA00023004"/>
    </source>
</evidence>
<keyword evidence="4" id="KW-0479">Metal-binding</keyword>
<evidence type="ECO:0000256" key="6">
    <source>
        <dbReference type="ARBA" id="ARBA00023014"/>
    </source>
</evidence>
<dbReference type="Pfam" id="PF13186">
    <property type="entry name" value="SPASM"/>
    <property type="match status" value="1"/>
</dbReference>
<evidence type="ECO:0000313" key="8">
    <source>
        <dbReference type="EMBL" id="PIQ88753.1"/>
    </source>
</evidence>
<proteinExistence type="predicted"/>
<dbReference type="InterPro" id="IPR034391">
    <property type="entry name" value="AdoMet-like_SPASM_containing"/>
</dbReference>
<evidence type="ECO:0000256" key="4">
    <source>
        <dbReference type="ARBA" id="ARBA00022723"/>
    </source>
</evidence>
<dbReference type="CDD" id="cd01335">
    <property type="entry name" value="Radical_SAM"/>
    <property type="match status" value="1"/>
</dbReference>
<dbReference type="SFLD" id="SFLDS00029">
    <property type="entry name" value="Radical_SAM"/>
    <property type="match status" value="1"/>
</dbReference>
<dbReference type="GO" id="GO:0051536">
    <property type="term" value="F:iron-sulfur cluster binding"/>
    <property type="evidence" value="ECO:0007669"/>
    <property type="project" value="UniProtKB-KW"/>
</dbReference>
<name>A0A2H0LWF4_9BACT</name>
<evidence type="ECO:0000256" key="3">
    <source>
        <dbReference type="ARBA" id="ARBA00022691"/>
    </source>
</evidence>
<evidence type="ECO:0000256" key="2">
    <source>
        <dbReference type="ARBA" id="ARBA00022485"/>
    </source>
</evidence>
<dbReference type="SUPFAM" id="SSF102114">
    <property type="entry name" value="Radical SAM enzymes"/>
    <property type="match status" value="1"/>
</dbReference>
<dbReference type="PANTHER" id="PTHR11228:SF7">
    <property type="entry name" value="PQQA PEPTIDE CYCLASE"/>
    <property type="match status" value="1"/>
</dbReference>
<dbReference type="Gene3D" id="3.20.20.70">
    <property type="entry name" value="Aldolase class I"/>
    <property type="match status" value="1"/>
</dbReference>
<dbReference type="InterPro" id="IPR050377">
    <property type="entry name" value="Radical_SAM_PqqE_MftC-like"/>
</dbReference>